<comment type="caution">
    <text evidence="1">The sequence shown here is derived from an EMBL/GenBank/DDBJ whole genome shotgun (WGS) entry which is preliminary data.</text>
</comment>
<dbReference type="EMBL" id="PQXO01000107">
    <property type="protein sequence ID" value="TGO89490.1"/>
    <property type="molecule type" value="Genomic_DNA"/>
</dbReference>
<evidence type="ECO:0000313" key="2">
    <source>
        <dbReference type="Proteomes" id="UP000297280"/>
    </source>
</evidence>
<reference evidence="1 2" key="1">
    <citation type="submission" date="2017-12" db="EMBL/GenBank/DDBJ databases">
        <title>Comparative genomics of Botrytis spp.</title>
        <authorList>
            <person name="Valero-Jimenez C.A."/>
            <person name="Tapia P."/>
            <person name="Veloso J."/>
            <person name="Silva-Moreno E."/>
            <person name="Staats M."/>
            <person name="Valdes J.H."/>
            <person name="Van Kan J.A.L."/>
        </authorList>
    </citation>
    <scope>NUCLEOTIDE SEQUENCE [LARGE SCALE GENOMIC DNA]</scope>
    <source>
        <strain evidence="1 2">MUCL3349</strain>
    </source>
</reference>
<dbReference type="AlphaFoldDB" id="A0A4Z1KYI4"/>
<dbReference type="STRING" id="87229.A0A4Z1KYI4"/>
<gene>
    <name evidence="1" type="ORF">BPOR_0107g00160</name>
</gene>
<name>A0A4Z1KYI4_9HELO</name>
<organism evidence="1 2">
    <name type="scientific">Botrytis porri</name>
    <dbReference type="NCBI Taxonomy" id="87229"/>
    <lineage>
        <taxon>Eukaryota</taxon>
        <taxon>Fungi</taxon>
        <taxon>Dikarya</taxon>
        <taxon>Ascomycota</taxon>
        <taxon>Pezizomycotina</taxon>
        <taxon>Leotiomycetes</taxon>
        <taxon>Helotiales</taxon>
        <taxon>Sclerotiniaceae</taxon>
        <taxon>Botrytis</taxon>
    </lineage>
</organism>
<evidence type="ECO:0000313" key="1">
    <source>
        <dbReference type="EMBL" id="TGO89490.1"/>
    </source>
</evidence>
<protein>
    <submittedName>
        <fullName evidence="1">Uncharacterized protein</fullName>
    </submittedName>
</protein>
<dbReference type="Proteomes" id="UP000297280">
    <property type="component" value="Unassembled WGS sequence"/>
</dbReference>
<dbReference type="PANTHER" id="PTHR33112:SF16">
    <property type="entry name" value="HETEROKARYON INCOMPATIBILITY DOMAIN-CONTAINING PROTEIN"/>
    <property type="match status" value="1"/>
</dbReference>
<accession>A0A4Z1KYI4</accession>
<proteinExistence type="predicted"/>
<keyword evidence="2" id="KW-1185">Reference proteome</keyword>
<dbReference type="PANTHER" id="PTHR33112">
    <property type="entry name" value="DOMAIN PROTEIN, PUTATIVE-RELATED"/>
    <property type="match status" value="1"/>
</dbReference>
<sequence>MSAFLVLAATEAKDSNGVSFLKIGPRAYNCHILMQMTASTFSMHVESKTKLVLMMQTGGSNHMDCVIVSSGDVDVKLRSSSIREVYKNIYSNWYTMVETYSRRSLTYQTDKLPAISGIAKLLHKMTQDDYCAGLWRSQLPEALLWSSGNANREDTESEKCVPSWSWASTRSSGITYDYKDKKFKADIEIISVDMQLSSSNAFGSVFGGKLEVKAVLIPIQVKREPPDSISFYRITEFKEKEWTLGNDEIVVHLDPYHYDPNKPTESAIEVKKNVSLFLMFVGT</sequence>